<gene>
    <name evidence="2" type="ORF">Ctob_012841</name>
</gene>
<dbReference type="EMBL" id="JWZX01001920">
    <property type="protein sequence ID" value="KOO31841.1"/>
    <property type="molecule type" value="Genomic_DNA"/>
</dbReference>
<organism evidence="2 3">
    <name type="scientific">Chrysochromulina tobinii</name>
    <dbReference type="NCBI Taxonomy" id="1460289"/>
    <lineage>
        <taxon>Eukaryota</taxon>
        <taxon>Haptista</taxon>
        <taxon>Haptophyta</taxon>
        <taxon>Prymnesiophyceae</taxon>
        <taxon>Prymnesiales</taxon>
        <taxon>Chrysochromulinaceae</taxon>
        <taxon>Chrysochromulina</taxon>
    </lineage>
</organism>
<evidence type="ECO:0000313" key="2">
    <source>
        <dbReference type="EMBL" id="KOO31841.1"/>
    </source>
</evidence>
<dbReference type="Proteomes" id="UP000037460">
    <property type="component" value="Unassembled WGS sequence"/>
</dbReference>
<dbReference type="AlphaFoldDB" id="A0A0M0JYW1"/>
<evidence type="ECO:0000313" key="3">
    <source>
        <dbReference type="Proteomes" id="UP000037460"/>
    </source>
</evidence>
<name>A0A0M0JYW1_9EUKA</name>
<feature type="non-terminal residue" evidence="2">
    <location>
        <position position="593"/>
    </location>
</feature>
<feature type="coiled-coil region" evidence="1">
    <location>
        <begin position="217"/>
        <end position="269"/>
    </location>
</feature>
<accession>A0A0M0JYW1</accession>
<keyword evidence="1" id="KW-0175">Coiled coil</keyword>
<keyword evidence="3" id="KW-1185">Reference proteome</keyword>
<dbReference type="InterPro" id="IPR011990">
    <property type="entry name" value="TPR-like_helical_dom_sf"/>
</dbReference>
<evidence type="ECO:0000256" key="1">
    <source>
        <dbReference type="SAM" id="Coils"/>
    </source>
</evidence>
<dbReference type="SUPFAM" id="SSF48452">
    <property type="entry name" value="TPR-like"/>
    <property type="match status" value="1"/>
</dbReference>
<sequence length="593" mass="65431">MEGPFDCFKRPDIFEQLRFHPTTRSYAFDTGFIKSIEEVRTIKDDQALASRVLGDPRLTQTMGALQGWGLSVTEDELRKAERVGDMPKRDAVQFEDYRYANAYTTPLEAKEAGNRCFKDGENSRALACYLKVLQLIATAQPEGKASFEPSLPATVHANCAAVLLKLERPKDALASVAEAVRMAPVGFDLTKTHHRASLAHEALARTNLANVAAESAAQHWERALESARMALTAAKEAELREVGRLKDEAKAARERCEAVQAQAKREADAAARRAKGVDVSMPTTALRSMPTDEHASSTAPAASAASSALVAREGRVGLPTTGYIRDIDLSPYAAEWLAREVAGLSHRWRRTEPADKGIEGKVEGKVTITALELDKSEIHASIKEKRGKRSLFYDLSMQLKWSASSEAAGTSGEMYGVLKLYNVAQDTRFELGGDKETCYMYELGFPPQFHRADVPPWAARVREEAAELFEMVATLVTSRFVPAVQSKGQLVRMFQQHNHGEWRSKLKDLARGDVHGHCDRLLAMQRGNGAYSLRPLGGAAHTTNAPEVDHIFECQAMGDLLFRVDALRPVLRQLDWAAKKFEGQPMVVQNALA</sequence>
<dbReference type="OrthoDB" id="26525at2759"/>
<proteinExistence type="predicted"/>
<dbReference type="InterPro" id="IPR036338">
    <property type="entry name" value="Aha1"/>
</dbReference>
<dbReference type="Gene3D" id="1.10.260.100">
    <property type="match status" value="1"/>
</dbReference>
<dbReference type="Gene3D" id="1.25.40.10">
    <property type="entry name" value="Tetratricopeptide repeat domain"/>
    <property type="match status" value="1"/>
</dbReference>
<reference evidence="3" key="1">
    <citation type="journal article" date="2015" name="PLoS Genet.">
        <title>Genome Sequence and Transcriptome Analyses of Chrysochromulina tobin: Metabolic Tools for Enhanced Algal Fitness in the Prominent Order Prymnesiales (Haptophyceae).</title>
        <authorList>
            <person name="Hovde B.T."/>
            <person name="Deodato C.R."/>
            <person name="Hunsperger H.M."/>
            <person name="Ryken S.A."/>
            <person name="Yost W."/>
            <person name="Jha R.K."/>
            <person name="Patterson J."/>
            <person name="Monnat R.J. Jr."/>
            <person name="Barlow S.B."/>
            <person name="Starkenburg S.R."/>
            <person name="Cattolico R.A."/>
        </authorList>
    </citation>
    <scope>NUCLEOTIDE SEQUENCE</scope>
    <source>
        <strain evidence="3">CCMP291</strain>
    </source>
</reference>
<comment type="caution">
    <text evidence="2">The sequence shown here is derived from an EMBL/GenBank/DDBJ whole genome shotgun (WGS) entry which is preliminary data.</text>
</comment>
<protein>
    <submittedName>
        <fullName evidence="2">Uncharacterized protein</fullName>
    </submittedName>
</protein>
<dbReference type="Gene3D" id="3.15.10.20">
    <property type="entry name" value="Activator of Hsp90 ATPase Aha1, N-terminal domain"/>
    <property type="match status" value="1"/>
</dbReference>